<dbReference type="RefSeq" id="WP_211311380.1">
    <property type="nucleotide sequence ID" value="NZ_BAAABL010000042.1"/>
</dbReference>
<evidence type="ECO:0000256" key="3">
    <source>
        <dbReference type="SAM" id="MobiDB-lite"/>
    </source>
</evidence>
<dbReference type="GO" id="GO:0004371">
    <property type="term" value="F:glycerone kinase activity"/>
    <property type="evidence" value="ECO:0007669"/>
    <property type="project" value="InterPro"/>
</dbReference>
<protein>
    <submittedName>
        <fullName evidence="5">Dihydroxyacetone kinase subunit DhaL</fullName>
    </submittedName>
</protein>
<dbReference type="PANTHER" id="PTHR28629">
    <property type="entry name" value="TRIOKINASE/FMN CYCLASE"/>
    <property type="match status" value="1"/>
</dbReference>
<keyword evidence="6" id="KW-1185">Reference proteome</keyword>
<gene>
    <name evidence="5" type="primary">dhaL</name>
    <name evidence="5" type="ORF">GCM10009066_13930</name>
</gene>
<evidence type="ECO:0000259" key="4">
    <source>
        <dbReference type="PROSITE" id="PS51480"/>
    </source>
</evidence>
<keyword evidence="2 5" id="KW-0418">Kinase</keyword>
<dbReference type="PANTHER" id="PTHR28629:SF4">
    <property type="entry name" value="TRIOKINASE_FMN CYCLASE"/>
    <property type="match status" value="1"/>
</dbReference>
<feature type="compositionally biased region" description="Acidic residues" evidence="3">
    <location>
        <begin position="246"/>
        <end position="258"/>
    </location>
</feature>
<feature type="domain" description="DhaL" evidence="4">
    <location>
        <begin position="8"/>
        <end position="207"/>
    </location>
</feature>
<evidence type="ECO:0000256" key="1">
    <source>
        <dbReference type="ARBA" id="ARBA00022679"/>
    </source>
</evidence>
<dbReference type="Pfam" id="PF02734">
    <property type="entry name" value="Dak2"/>
    <property type="match status" value="1"/>
</dbReference>
<dbReference type="Proteomes" id="UP001500837">
    <property type="component" value="Unassembled WGS sequence"/>
</dbReference>
<evidence type="ECO:0000313" key="6">
    <source>
        <dbReference type="Proteomes" id="UP001500837"/>
    </source>
</evidence>
<dbReference type="SMART" id="SM01120">
    <property type="entry name" value="Dak2"/>
    <property type="match status" value="1"/>
</dbReference>
<dbReference type="InterPro" id="IPR050861">
    <property type="entry name" value="Dihydroxyacetone_Kinase"/>
</dbReference>
<dbReference type="GO" id="GO:0005829">
    <property type="term" value="C:cytosol"/>
    <property type="evidence" value="ECO:0007669"/>
    <property type="project" value="TreeGrafter"/>
</dbReference>
<dbReference type="FunFam" id="1.25.40.340:FF:000002">
    <property type="entry name" value="Dihydroxyacetone kinase, L subunit"/>
    <property type="match status" value="1"/>
</dbReference>
<proteinExistence type="predicted"/>
<dbReference type="Gene3D" id="1.25.40.340">
    <property type="match status" value="1"/>
</dbReference>
<comment type="caution">
    <text evidence="5">The sequence shown here is derived from an EMBL/GenBank/DDBJ whole genome shotgun (WGS) entry which is preliminary data.</text>
</comment>
<accession>A0AAV3S7A8</accession>
<sequence length="264" mass="27192">MSEADDVEALLDALDRIGERLHDEQAYLTELDSRIGDADHGNNLARGISAVTEKRDDLAGMALNEAVKTVGTTLISEVGGAAGPLYGGSIMSAAQELDGGLDDETALAFAEAYREKLTERGGARPGDKTMVDAVTPAVHTFQRAVEEDDLALVDALAKAVDAARRGVAYTVPLRASKGRASYLGLRAVGHRDPGATSTLFVLEELLATAEAHVGDVSVTDAHADDAVAHDGTDEAADDGAAMDNEAATDDGAAMDDGADGTGDA</sequence>
<dbReference type="EMBL" id="BAAABL010000042">
    <property type="protein sequence ID" value="GAA0300983.1"/>
    <property type="molecule type" value="Genomic_DNA"/>
</dbReference>
<feature type="region of interest" description="Disordered" evidence="3">
    <location>
        <begin position="231"/>
        <end position="264"/>
    </location>
</feature>
<dbReference type="InterPro" id="IPR036117">
    <property type="entry name" value="DhaL_dom_sf"/>
</dbReference>
<dbReference type="InterPro" id="IPR012737">
    <property type="entry name" value="DhaK_L_YcgS"/>
</dbReference>
<keyword evidence="1" id="KW-0808">Transferase</keyword>
<dbReference type="PROSITE" id="PS51480">
    <property type="entry name" value="DHAL"/>
    <property type="match status" value="1"/>
</dbReference>
<dbReference type="NCBIfam" id="TIGR02365">
    <property type="entry name" value="dha_L_ycgS"/>
    <property type="match status" value="1"/>
</dbReference>
<name>A0AAV3S7A8_9EURY</name>
<reference evidence="5 6" key="1">
    <citation type="journal article" date="2019" name="Int. J. Syst. Evol. Microbiol.">
        <title>The Global Catalogue of Microorganisms (GCM) 10K type strain sequencing project: providing services to taxonomists for standard genome sequencing and annotation.</title>
        <authorList>
            <consortium name="The Broad Institute Genomics Platform"/>
            <consortium name="The Broad Institute Genome Sequencing Center for Infectious Disease"/>
            <person name="Wu L."/>
            <person name="Ma J."/>
        </authorList>
    </citation>
    <scope>NUCLEOTIDE SEQUENCE [LARGE SCALE GENOMIC DNA]</scope>
    <source>
        <strain evidence="5 6">JCM 16330</strain>
    </source>
</reference>
<dbReference type="GO" id="GO:0019563">
    <property type="term" value="P:glycerol catabolic process"/>
    <property type="evidence" value="ECO:0007669"/>
    <property type="project" value="TreeGrafter"/>
</dbReference>
<dbReference type="InterPro" id="IPR004007">
    <property type="entry name" value="DhaL_dom"/>
</dbReference>
<dbReference type="AlphaFoldDB" id="A0AAV3S7A8"/>
<dbReference type="SUPFAM" id="SSF101473">
    <property type="entry name" value="DhaL-like"/>
    <property type="match status" value="1"/>
</dbReference>
<evidence type="ECO:0000256" key="2">
    <source>
        <dbReference type="ARBA" id="ARBA00022777"/>
    </source>
</evidence>
<organism evidence="5 6">
    <name type="scientific">Halarchaeum salinum</name>
    <dbReference type="NCBI Taxonomy" id="489912"/>
    <lineage>
        <taxon>Archaea</taxon>
        <taxon>Methanobacteriati</taxon>
        <taxon>Methanobacteriota</taxon>
        <taxon>Stenosarchaea group</taxon>
        <taxon>Halobacteria</taxon>
        <taxon>Halobacteriales</taxon>
        <taxon>Halobacteriaceae</taxon>
    </lineage>
</organism>
<evidence type="ECO:0000313" key="5">
    <source>
        <dbReference type="EMBL" id="GAA0300983.1"/>
    </source>
</evidence>